<accession>A0AAD5G430</accession>
<name>A0AAD5G430_AMBAR</name>
<proteinExistence type="predicted"/>
<sequence length="182" mass="20594">MEEKQMNQMSKMKVQDKRMKLAFFTAMSNIVVAKDKDQYGPDKEFRRVVTLDAVLIEKSRTLSRGGKPRGEELTNVRQQISEMVRHYKGLEKQNTDPKLNIAKSQQEAAAVPSKAELTQIEELQKKEIKSLTNGSNFKVSELRSKIKNAGGERLKSQKLKVTKIKNVSTVFEVAKQVLGQVG</sequence>
<evidence type="ECO:0000313" key="2">
    <source>
        <dbReference type="Proteomes" id="UP001206925"/>
    </source>
</evidence>
<evidence type="ECO:0000313" key="1">
    <source>
        <dbReference type="EMBL" id="KAI7727437.1"/>
    </source>
</evidence>
<protein>
    <submittedName>
        <fullName evidence="1">Uncharacterized protein</fullName>
    </submittedName>
</protein>
<gene>
    <name evidence="1" type="ORF">M8C21_020442</name>
</gene>
<dbReference type="AlphaFoldDB" id="A0AAD5G430"/>
<dbReference type="Proteomes" id="UP001206925">
    <property type="component" value="Unassembled WGS sequence"/>
</dbReference>
<reference evidence="1" key="1">
    <citation type="submission" date="2022-06" db="EMBL/GenBank/DDBJ databases">
        <title>Uncovering the hologenomic basis of an extraordinary plant invasion.</title>
        <authorList>
            <person name="Bieker V.C."/>
            <person name="Martin M.D."/>
            <person name="Gilbert T."/>
            <person name="Hodgins K."/>
            <person name="Battlay P."/>
            <person name="Petersen B."/>
            <person name="Wilson J."/>
        </authorList>
    </citation>
    <scope>NUCLEOTIDE SEQUENCE</scope>
    <source>
        <strain evidence="1">AA19_3_7</strain>
        <tissue evidence="1">Leaf</tissue>
    </source>
</reference>
<organism evidence="1 2">
    <name type="scientific">Ambrosia artemisiifolia</name>
    <name type="common">Common ragweed</name>
    <dbReference type="NCBI Taxonomy" id="4212"/>
    <lineage>
        <taxon>Eukaryota</taxon>
        <taxon>Viridiplantae</taxon>
        <taxon>Streptophyta</taxon>
        <taxon>Embryophyta</taxon>
        <taxon>Tracheophyta</taxon>
        <taxon>Spermatophyta</taxon>
        <taxon>Magnoliopsida</taxon>
        <taxon>eudicotyledons</taxon>
        <taxon>Gunneridae</taxon>
        <taxon>Pentapetalae</taxon>
        <taxon>asterids</taxon>
        <taxon>campanulids</taxon>
        <taxon>Asterales</taxon>
        <taxon>Asteraceae</taxon>
        <taxon>Asteroideae</taxon>
        <taxon>Heliantheae alliance</taxon>
        <taxon>Heliantheae</taxon>
        <taxon>Ambrosia</taxon>
    </lineage>
</organism>
<dbReference type="EMBL" id="JAMZMK010011384">
    <property type="protein sequence ID" value="KAI7727437.1"/>
    <property type="molecule type" value="Genomic_DNA"/>
</dbReference>
<comment type="caution">
    <text evidence="1">The sequence shown here is derived from an EMBL/GenBank/DDBJ whole genome shotgun (WGS) entry which is preliminary data.</text>
</comment>
<keyword evidence="2" id="KW-1185">Reference proteome</keyword>